<dbReference type="Pfam" id="PF01575">
    <property type="entry name" value="MaoC_dehydratas"/>
    <property type="match status" value="1"/>
</dbReference>
<accession>A0A974PL83</accession>
<dbReference type="SUPFAM" id="SSF54637">
    <property type="entry name" value="Thioesterase/thiol ester dehydrase-isomerase"/>
    <property type="match status" value="1"/>
</dbReference>
<organism evidence="2 3">
    <name type="scientific">Xanthobacter dioxanivorans</name>
    <dbReference type="NCBI Taxonomy" id="2528964"/>
    <lineage>
        <taxon>Bacteria</taxon>
        <taxon>Pseudomonadati</taxon>
        <taxon>Pseudomonadota</taxon>
        <taxon>Alphaproteobacteria</taxon>
        <taxon>Hyphomicrobiales</taxon>
        <taxon>Xanthobacteraceae</taxon>
        <taxon>Xanthobacter</taxon>
    </lineage>
</organism>
<evidence type="ECO:0000313" key="3">
    <source>
        <dbReference type="Proteomes" id="UP000596427"/>
    </source>
</evidence>
<dbReference type="Proteomes" id="UP000596427">
    <property type="component" value="Chromosome"/>
</dbReference>
<dbReference type="Gene3D" id="3.10.129.10">
    <property type="entry name" value="Hotdog Thioesterase"/>
    <property type="match status" value="1"/>
</dbReference>
<dbReference type="KEGG" id="xdi:EZH22_21705"/>
<gene>
    <name evidence="2" type="ORF">EZH22_21705</name>
</gene>
<proteinExistence type="predicted"/>
<dbReference type="InterPro" id="IPR002539">
    <property type="entry name" value="MaoC-like_dom"/>
</dbReference>
<keyword evidence="3" id="KW-1185">Reference proteome</keyword>
<protein>
    <submittedName>
        <fullName evidence="2">MaoC family dehydratase</fullName>
    </submittedName>
</protein>
<reference evidence="2 3" key="1">
    <citation type="submission" date="2020-10" db="EMBL/GenBank/DDBJ databases">
        <title>Degradation of 1,4-Dioxane by Xanthobacter sp. YN2, via a Novel Group-2 Soluble Di-Iron Monooxygenase.</title>
        <authorList>
            <person name="Ma F."/>
            <person name="Wang Y."/>
            <person name="Yang J."/>
            <person name="Guo H."/>
            <person name="Su D."/>
            <person name="Yu L."/>
        </authorList>
    </citation>
    <scope>NUCLEOTIDE SEQUENCE [LARGE SCALE GENOMIC DNA]</scope>
    <source>
        <strain evidence="2 3">YN2</strain>
    </source>
</reference>
<evidence type="ECO:0000259" key="1">
    <source>
        <dbReference type="Pfam" id="PF01575"/>
    </source>
</evidence>
<dbReference type="EMBL" id="CP063362">
    <property type="protein sequence ID" value="QRG05642.1"/>
    <property type="molecule type" value="Genomic_DNA"/>
</dbReference>
<evidence type="ECO:0000313" key="2">
    <source>
        <dbReference type="EMBL" id="QRG05642.1"/>
    </source>
</evidence>
<name>A0A974PL83_9HYPH</name>
<dbReference type="InterPro" id="IPR029069">
    <property type="entry name" value="HotDog_dom_sf"/>
</dbReference>
<dbReference type="CDD" id="cd03441">
    <property type="entry name" value="R_hydratase_like"/>
    <property type="match status" value="1"/>
</dbReference>
<feature type="domain" description="MaoC-like" evidence="1">
    <location>
        <begin position="4"/>
        <end position="102"/>
    </location>
</feature>
<dbReference type="RefSeq" id="WP_203192508.1">
    <property type="nucleotide sequence ID" value="NZ_CP063362.1"/>
</dbReference>
<dbReference type="AlphaFoldDB" id="A0A974PL83"/>
<sequence>MTNAPAIGQDIRFSKTMTVAEQALFTGISGNLGGLYVDRTKARDAGLADMAVFELAASALLTTCLSRLAGPAHRIANFSVSFAQAVPVGTTIAAKATVTSLDAVGALTCALEASAGEAVLIRGTARLVPVSGGADV</sequence>